<name>A0A078MS08_9MICC</name>
<evidence type="ECO:0008006" key="2">
    <source>
        <dbReference type="Google" id="ProtNLM"/>
    </source>
</evidence>
<dbReference type="AlphaFoldDB" id="A0A078MS08"/>
<dbReference type="InterPro" id="IPR008554">
    <property type="entry name" value="Glutaredoxin-like"/>
</dbReference>
<dbReference type="InterPro" id="IPR036249">
    <property type="entry name" value="Thioredoxin-like_sf"/>
</dbReference>
<dbReference type="Gene3D" id="3.40.30.10">
    <property type="entry name" value="Glutaredoxin"/>
    <property type="match status" value="1"/>
</dbReference>
<dbReference type="EMBL" id="LN483071">
    <property type="protein sequence ID" value="CEA09059.1"/>
    <property type="molecule type" value="Genomic_DNA"/>
</dbReference>
<evidence type="ECO:0000313" key="1">
    <source>
        <dbReference type="EMBL" id="CEA09059.1"/>
    </source>
</evidence>
<dbReference type="PATRIC" id="fig|1461584.3.peg.2397"/>
<organism evidence="1">
    <name type="scientific">Arthrobacter saudimassiliensis</name>
    <dbReference type="NCBI Taxonomy" id="1461584"/>
    <lineage>
        <taxon>Bacteria</taxon>
        <taxon>Bacillati</taxon>
        <taxon>Actinomycetota</taxon>
        <taxon>Actinomycetes</taxon>
        <taxon>Micrococcales</taxon>
        <taxon>Micrococcaceae</taxon>
        <taxon>Arthrobacter</taxon>
    </lineage>
</organism>
<sequence>MHASPASATPDLMLLTRTGCHLCEQAREVLRRVAGDFGLPWREESVDGDPEREHRFGEELPVLFVDGVQRDFWQIDETRLRRLLAAGKA</sequence>
<dbReference type="SUPFAM" id="SSF52833">
    <property type="entry name" value="Thioredoxin-like"/>
    <property type="match status" value="1"/>
</dbReference>
<dbReference type="Pfam" id="PF05768">
    <property type="entry name" value="Glrx-like"/>
    <property type="match status" value="1"/>
</dbReference>
<accession>A0A078MS08</accession>
<proteinExistence type="predicted"/>
<gene>
    <name evidence="1" type="ORF">BN1051_02422</name>
</gene>
<reference evidence="1" key="1">
    <citation type="submission" date="2014-07" db="EMBL/GenBank/DDBJ databases">
        <authorList>
            <person name="Urmite Genomes Urmite Genomes"/>
        </authorList>
    </citation>
    <scope>NUCLEOTIDE SEQUENCE</scope>
    <source>
        <strain evidence="1">11W110_air</strain>
    </source>
</reference>
<protein>
    <recommendedName>
        <fullName evidence="2">Glutaredoxin</fullName>
    </recommendedName>
</protein>